<dbReference type="EMBL" id="CATQJA010002663">
    <property type="protein sequence ID" value="CAJ0581728.1"/>
    <property type="molecule type" value="Genomic_DNA"/>
</dbReference>
<dbReference type="Pfam" id="PF00533">
    <property type="entry name" value="BRCT"/>
    <property type="match status" value="1"/>
</dbReference>
<dbReference type="PANTHER" id="PTHR23081">
    <property type="entry name" value="RNA POLYMERASE II CTD PHOSPHATASE"/>
    <property type="match status" value="1"/>
</dbReference>
<comment type="caution">
    <text evidence="9">The sequence shown here is derived from an EMBL/GenBank/DDBJ whole genome shotgun (WGS) entry which is preliminary data.</text>
</comment>
<evidence type="ECO:0000256" key="5">
    <source>
        <dbReference type="ARBA" id="ARBA00047761"/>
    </source>
</evidence>
<comment type="catalytic activity">
    <reaction evidence="5">
        <text>O-phospho-L-seryl-[protein] + H2O = L-seryl-[protein] + phosphate</text>
        <dbReference type="Rhea" id="RHEA:20629"/>
        <dbReference type="Rhea" id="RHEA-COMP:9863"/>
        <dbReference type="Rhea" id="RHEA-COMP:11604"/>
        <dbReference type="ChEBI" id="CHEBI:15377"/>
        <dbReference type="ChEBI" id="CHEBI:29999"/>
        <dbReference type="ChEBI" id="CHEBI:43474"/>
        <dbReference type="ChEBI" id="CHEBI:83421"/>
        <dbReference type="EC" id="3.1.3.16"/>
    </reaction>
</comment>
<keyword evidence="3" id="KW-0378">Hydrolase</keyword>
<feature type="compositionally biased region" description="Low complexity" evidence="7">
    <location>
        <begin position="464"/>
        <end position="476"/>
    </location>
</feature>
<dbReference type="AlphaFoldDB" id="A0AA36D5Z9"/>
<evidence type="ECO:0000256" key="7">
    <source>
        <dbReference type="SAM" id="MobiDB-lite"/>
    </source>
</evidence>
<evidence type="ECO:0000313" key="9">
    <source>
        <dbReference type="EMBL" id="CAJ0581728.1"/>
    </source>
</evidence>
<dbReference type="GO" id="GO:0005634">
    <property type="term" value="C:nucleus"/>
    <property type="evidence" value="ECO:0007669"/>
    <property type="project" value="UniProtKB-SubCell"/>
</dbReference>
<dbReference type="PANTHER" id="PTHR23081:SF36">
    <property type="entry name" value="RNA POLYMERASE II SUBUNIT A C-TERMINAL DOMAIN PHOSPHATASE"/>
    <property type="match status" value="1"/>
</dbReference>
<dbReference type="GO" id="GO:0008420">
    <property type="term" value="F:RNA polymerase II CTD heptapeptide repeat phosphatase activity"/>
    <property type="evidence" value="ECO:0007669"/>
    <property type="project" value="InterPro"/>
</dbReference>
<evidence type="ECO:0000256" key="2">
    <source>
        <dbReference type="ARBA" id="ARBA00013081"/>
    </source>
</evidence>
<comment type="subcellular location">
    <subcellularLocation>
        <location evidence="1">Nucleus</location>
    </subcellularLocation>
</comment>
<dbReference type="SUPFAM" id="SSF52113">
    <property type="entry name" value="BRCT domain"/>
    <property type="match status" value="2"/>
</dbReference>
<dbReference type="Pfam" id="PF16589">
    <property type="entry name" value="BRCT_2"/>
    <property type="match status" value="1"/>
</dbReference>
<feature type="region of interest" description="Disordered" evidence="7">
    <location>
        <begin position="56"/>
        <end position="147"/>
    </location>
</feature>
<feature type="domain" description="BRCT" evidence="8">
    <location>
        <begin position="799"/>
        <end position="864"/>
    </location>
</feature>
<keyword evidence="10" id="KW-1185">Reference proteome</keyword>
<feature type="compositionally biased region" description="Basic and acidic residues" evidence="7">
    <location>
        <begin position="56"/>
        <end position="80"/>
    </location>
</feature>
<feature type="region of interest" description="Disordered" evidence="7">
    <location>
        <begin position="613"/>
        <end position="642"/>
    </location>
</feature>
<feature type="domain" description="BRCT" evidence="8">
    <location>
        <begin position="239"/>
        <end position="321"/>
    </location>
</feature>
<feature type="compositionally biased region" description="Basic and acidic residues" evidence="7">
    <location>
        <begin position="90"/>
        <end position="114"/>
    </location>
</feature>
<evidence type="ECO:0000256" key="6">
    <source>
        <dbReference type="ARBA" id="ARBA00048336"/>
    </source>
</evidence>
<evidence type="ECO:0000313" key="10">
    <source>
        <dbReference type="Proteomes" id="UP001177023"/>
    </source>
</evidence>
<dbReference type="Proteomes" id="UP001177023">
    <property type="component" value="Unassembled WGS sequence"/>
</dbReference>
<evidence type="ECO:0000256" key="4">
    <source>
        <dbReference type="ARBA" id="ARBA00023242"/>
    </source>
</evidence>
<keyword evidence="4" id="KW-0539">Nucleus</keyword>
<feature type="non-terminal residue" evidence="9">
    <location>
        <position position="1"/>
    </location>
</feature>
<dbReference type="InterPro" id="IPR039189">
    <property type="entry name" value="Fcp1"/>
</dbReference>
<organism evidence="9 10">
    <name type="scientific">Mesorhabditis spiculigera</name>
    <dbReference type="NCBI Taxonomy" id="96644"/>
    <lineage>
        <taxon>Eukaryota</taxon>
        <taxon>Metazoa</taxon>
        <taxon>Ecdysozoa</taxon>
        <taxon>Nematoda</taxon>
        <taxon>Chromadorea</taxon>
        <taxon>Rhabditida</taxon>
        <taxon>Rhabditina</taxon>
        <taxon>Rhabditomorpha</taxon>
        <taxon>Rhabditoidea</taxon>
        <taxon>Rhabditidae</taxon>
        <taxon>Mesorhabditinae</taxon>
        <taxon>Mesorhabditis</taxon>
    </lineage>
</organism>
<feature type="compositionally biased region" description="Low complexity" evidence="7">
    <location>
        <begin position="21"/>
        <end position="30"/>
    </location>
</feature>
<feature type="region of interest" description="Disordered" evidence="7">
    <location>
        <begin position="1"/>
        <end position="33"/>
    </location>
</feature>
<dbReference type="Gene3D" id="3.40.50.10190">
    <property type="entry name" value="BRCT domain"/>
    <property type="match status" value="3"/>
</dbReference>
<feature type="region of interest" description="Disordered" evidence="7">
    <location>
        <begin position="442"/>
        <end position="494"/>
    </location>
</feature>
<dbReference type="SMART" id="SM00292">
    <property type="entry name" value="BRCT"/>
    <property type="match status" value="2"/>
</dbReference>
<sequence>MSRKLPSGKRVSVPRIGTDFPPLDISSILPDSDDSDCRIVDFLDESSFIEELAKQREADELRRANIENETPEDRYIEKSSQKSIVSDDSDSARRTTYDLEGEEKQTTRPSRFEITDVFAEISNSSRQSSDSMGSPRPSTSRAPEKTLPFCDRMSSGFNFTASRQIRKSGNLWQIDSSMEEESSGKQKRYSDVFITSSDKAFENVFSDVEDLLPAENPCQQNAASSVRIDLLKVSQQTQCRSFVLKGCRILVEIKCCTEYATKLRLLARNIGATVTNALDTAVTHVIFGCGGDNKTPEIVAPSWLESCAELMEKLSPDTYSIKKVMADEVAEASRFTNQREADDDDDDVIVISSGSVEAERRGSFAPPKDVARRSSAASELQRIFDQTSRTDTSLDHPVTTNQLLQYLNKMNFQERLDQLMRCDSTGHGARCMSGGLLAQYAPSPQDSFGADADGFQDDLPPAPTQQSTQQPGPSAPRFSKPRSKTRRPIEAGQAAKIGTIFEQRKILRRRSMGGFSLQHRAPDSLAALKQRENLDELAVVNCLPLPVKLKKAKPKPKSRTQLTQTRKRITKKARARKAPSPVSRLSQAVSVMEIDDGSQNSTIDPARKSFVRTQRRLRYRGPPRSSQHRTPSGSRFRGEPRTPIVDTASSFLNRVLATPSSDEFAHPRTSRYASKKVSLTQIPTRSEEARLRELLEDLGLEAVKQPNEETRCVVSGHGDRTLQVFLAVVYELPIVTPQWLIDSADAGRPLSYHKYEYEQWADLATARKSRTRNGVCELFRPLGGIYIDKGCNKPAATHMKTIVARSGGSLVSSVDGAMMIVCPEDVAHPVPPFSTQIVVSLVTEKYILDCIVENKLLSLRGYSRPVVPENSFLSNDENSDEPSHLTD</sequence>
<evidence type="ECO:0000256" key="1">
    <source>
        <dbReference type="ARBA" id="ARBA00004123"/>
    </source>
</evidence>
<feature type="region of interest" description="Disordered" evidence="7">
    <location>
        <begin position="550"/>
        <end position="585"/>
    </location>
</feature>
<evidence type="ECO:0000256" key="3">
    <source>
        <dbReference type="ARBA" id="ARBA00022801"/>
    </source>
</evidence>
<proteinExistence type="predicted"/>
<evidence type="ECO:0000259" key="8">
    <source>
        <dbReference type="PROSITE" id="PS50172"/>
    </source>
</evidence>
<feature type="compositionally biased region" description="Basic residues" evidence="7">
    <location>
        <begin position="565"/>
        <end position="577"/>
    </location>
</feature>
<dbReference type="EC" id="3.1.3.16" evidence="2"/>
<dbReference type="PROSITE" id="PS50172">
    <property type="entry name" value="BRCT"/>
    <property type="match status" value="3"/>
</dbReference>
<reference evidence="9" key="1">
    <citation type="submission" date="2023-06" db="EMBL/GenBank/DDBJ databases">
        <authorList>
            <person name="Delattre M."/>
        </authorList>
    </citation>
    <scope>NUCLEOTIDE SEQUENCE</scope>
    <source>
        <strain evidence="9">AF72</strain>
    </source>
</reference>
<protein>
    <recommendedName>
        <fullName evidence="2">protein-serine/threonine phosphatase</fullName>
        <ecNumber evidence="2">3.1.3.16</ecNumber>
    </recommendedName>
</protein>
<dbReference type="CDD" id="cd00027">
    <property type="entry name" value="BRCT"/>
    <property type="match status" value="1"/>
</dbReference>
<name>A0AA36D5Z9_9BILA</name>
<gene>
    <name evidence="9" type="ORF">MSPICULIGERA_LOCUS19883</name>
</gene>
<feature type="compositionally biased region" description="Polar residues" evidence="7">
    <location>
        <begin position="624"/>
        <end position="633"/>
    </location>
</feature>
<comment type="catalytic activity">
    <reaction evidence="6">
        <text>O-phospho-L-threonyl-[protein] + H2O = L-threonyl-[protein] + phosphate</text>
        <dbReference type="Rhea" id="RHEA:47004"/>
        <dbReference type="Rhea" id="RHEA-COMP:11060"/>
        <dbReference type="Rhea" id="RHEA-COMP:11605"/>
        <dbReference type="ChEBI" id="CHEBI:15377"/>
        <dbReference type="ChEBI" id="CHEBI:30013"/>
        <dbReference type="ChEBI" id="CHEBI:43474"/>
        <dbReference type="ChEBI" id="CHEBI:61977"/>
        <dbReference type="EC" id="3.1.3.16"/>
    </reaction>
</comment>
<dbReference type="InterPro" id="IPR001357">
    <property type="entry name" value="BRCT_dom"/>
</dbReference>
<dbReference type="InterPro" id="IPR036420">
    <property type="entry name" value="BRCT_dom_sf"/>
</dbReference>
<accession>A0AA36D5Z9</accession>
<feature type="compositionally biased region" description="Polar residues" evidence="7">
    <location>
        <begin position="121"/>
        <end position="141"/>
    </location>
</feature>
<feature type="domain" description="BRCT" evidence="8">
    <location>
        <begin position="667"/>
        <end position="757"/>
    </location>
</feature>